<proteinExistence type="predicted"/>
<evidence type="ECO:0000256" key="1">
    <source>
        <dbReference type="SAM" id="MobiDB-lite"/>
    </source>
</evidence>
<protein>
    <submittedName>
        <fullName evidence="2">Uncharacterized protein</fullName>
    </submittedName>
</protein>
<sequence>MAVEPIDAAEPVGALPVPAWEELLREHLEVGGLWTRDTRGPSYARLRPYGPRTTTGFPVHPDLEERLLETRRHPDPVIAHTLAACAAYAYAGVETVSMIMARMGLEENHCRMIGTSVDAMFVRSTAFLVQSASGRSRSSATGAHRRRTASAG</sequence>
<comment type="caution">
    <text evidence="2">The sequence shown here is derived from an EMBL/GenBank/DDBJ whole genome shotgun (WGS) entry which is preliminary data.</text>
</comment>
<dbReference type="RefSeq" id="WP_378212005.1">
    <property type="nucleotide sequence ID" value="NZ_JBHLZP010000600.1"/>
</dbReference>
<reference evidence="2 3" key="1">
    <citation type="submission" date="2024-09" db="EMBL/GenBank/DDBJ databases">
        <authorList>
            <person name="Sun Q."/>
            <person name="Mori K."/>
        </authorList>
    </citation>
    <scope>NUCLEOTIDE SEQUENCE [LARGE SCALE GENOMIC DNA]</scope>
    <source>
        <strain evidence="2 3">TBRC 0563</strain>
    </source>
</reference>
<keyword evidence="3" id="KW-1185">Reference proteome</keyword>
<gene>
    <name evidence="2" type="ORF">ACFFNX_42920</name>
</gene>
<evidence type="ECO:0000313" key="3">
    <source>
        <dbReference type="Proteomes" id="UP001589627"/>
    </source>
</evidence>
<feature type="region of interest" description="Disordered" evidence="1">
    <location>
        <begin position="133"/>
        <end position="152"/>
    </location>
</feature>
<dbReference type="EMBL" id="JBHLZP010000600">
    <property type="protein sequence ID" value="MFB9838922.1"/>
    <property type="molecule type" value="Genomic_DNA"/>
</dbReference>
<organism evidence="2 3">
    <name type="scientific">Actinoallomurus acaciae</name>
    <dbReference type="NCBI Taxonomy" id="502577"/>
    <lineage>
        <taxon>Bacteria</taxon>
        <taxon>Bacillati</taxon>
        <taxon>Actinomycetota</taxon>
        <taxon>Actinomycetes</taxon>
        <taxon>Streptosporangiales</taxon>
        <taxon>Thermomonosporaceae</taxon>
        <taxon>Actinoallomurus</taxon>
    </lineage>
</organism>
<dbReference type="Proteomes" id="UP001589627">
    <property type="component" value="Unassembled WGS sequence"/>
</dbReference>
<evidence type="ECO:0000313" key="2">
    <source>
        <dbReference type="EMBL" id="MFB9838922.1"/>
    </source>
</evidence>
<name>A0ABV5YY64_9ACTN</name>
<accession>A0ABV5YY64</accession>
<feature type="compositionally biased region" description="Low complexity" evidence="1">
    <location>
        <begin position="133"/>
        <end position="142"/>
    </location>
</feature>
<feature type="compositionally biased region" description="Basic residues" evidence="1">
    <location>
        <begin position="143"/>
        <end position="152"/>
    </location>
</feature>